<organism evidence="3 4">
    <name type="scientific">Corynespora cassiicola Philippines</name>
    <dbReference type="NCBI Taxonomy" id="1448308"/>
    <lineage>
        <taxon>Eukaryota</taxon>
        <taxon>Fungi</taxon>
        <taxon>Dikarya</taxon>
        <taxon>Ascomycota</taxon>
        <taxon>Pezizomycotina</taxon>
        <taxon>Dothideomycetes</taxon>
        <taxon>Pleosporomycetidae</taxon>
        <taxon>Pleosporales</taxon>
        <taxon>Corynesporascaceae</taxon>
        <taxon>Corynespora</taxon>
    </lineage>
</organism>
<keyword evidence="2" id="KW-0472">Membrane</keyword>
<keyword evidence="2" id="KW-0812">Transmembrane</keyword>
<evidence type="ECO:0000256" key="2">
    <source>
        <dbReference type="SAM" id="Phobius"/>
    </source>
</evidence>
<feature type="region of interest" description="Disordered" evidence="1">
    <location>
        <begin position="1"/>
        <end position="26"/>
    </location>
</feature>
<evidence type="ECO:0000313" key="3">
    <source>
        <dbReference type="EMBL" id="PSN59836.1"/>
    </source>
</evidence>
<protein>
    <recommendedName>
        <fullName evidence="5">Transmembrane protein</fullName>
    </recommendedName>
</protein>
<keyword evidence="2" id="KW-1133">Transmembrane helix</keyword>
<feature type="transmembrane region" description="Helical" evidence="2">
    <location>
        <begin position="35"/>
        <end position="53"/>
    </location>
</feature>
<dbReference type="Proteomes" id="UP000240883">
    <property type="component" value="Unassembled WGS sequence"/>
</dbReference>
<accession>A0A2T2N3K1</accession>
<evidence type="ECO:0008006" key="5">
    <source>
        <dbReference type="Google" id="ProtNLM"/>
    </source>
</evidence>
<reference evidence="3 4" key="1">
    <citation type="journal article" date="2018" name="Front. Microbiol.">
        <title>Genome-Wide Analysis of Corynespora cassiicola Leaf Fall Disease Putative Effectors.</title>
        <authorList>
            <person name="Lopez D."/>
            <person name="Ribeiro S."/>
            <person name="Label P."/>
            <person name="Fumanal B."/>
            <person name="Venisse J.S."/>
            <person name="Kohler A."/>
            <person name="de Oliveira R.R."/>
            <person name="Labutti K."/>
            <person name="Lipzen A."/>
            <person name="Lail K."/>
            <person name="Bauer D."/>
            <person name="Ohm R.A."/>
            <person name="Barry K.W."/>
            <person name="Spatafora J."/>
            <person name="Grigoriev I.V."/>
            <person name="Martin F.M."/>
            <person name="Pujade-Renaud V."/>
        </authorList>
    </citation>
    <scope>NUCLEOTIDE SEQUENCE [LARGE SCALE GENOMIC DNA]</scope>
    <source>
        <strain evidence="3 4">Philippines</strain>
    </source>
</reference>
<sequence>MTGQRQSERGGDSDRPPAAQRIPYHHGRIPPHKPVLGLFHAYFPLLIIAFLVVRRRRRLAVFFFPSISLPNKSQFPHAVISALWPPLAVFSLAVSSHFFSPAFSEEGFFLRIIHARTGPPWLTLRRRPCGKREREQAFACCGRCLADNDMDGLQAPA</sequence>
<evidence type="ECO:0000313" key="4">
    <source>
        <dbReference type="Proteomes" id="UP000240883"/>
    </source>
</evidence>
<feature type="compositionally biased region" description="Basic and acidic residues" evidence="1">
    <location>
        <begin position="1"/>
        <end position="15"/>
    </location>
</feature>
<gene>
    <name evidence="3" type="ORF">BS50DRAFT_219932</name>
</gene>
<keyword evidence="4" id="KW-1185">Reference proteome</keyword>
<proteinExistence type="predicted"/>
<name>A0A2T2N3K1_CORCC</name>
<dbReference type="AlphaFoldDB" id="A0A2T2N3K1"/>
<evidence type="ECO:0000256" key="1">
    <source>
        <dbReference type="SAM" id="MobiDB-lite"/>
    </source>
</evidence>
<dbReference type="EMBL" id="KZ678152">
    <property type="protein sequence ID" value="PSN59836.1"/>
    <property type="molecule type" value="Genomic_DNA"/>
</dbReference>